<dbReference type="SMART" id="SM00034">
    <property type="entry name" value="CLECT"/>
    <property type="match status" value="1"/>
</dbReference>
<dbReference type="OrthoDB" id="6366227at2759"/>
<sequence length="202" mass="22766">MAFRSACLILCLLNLAQITIQQSNSKPRQKPTNSKKDVVTMQIIDEIKKQINDIAHDVNLLKEQQALQTICFKGFKVQNKCFLPFSQAKTYHEANNDCMAQGGILSTPENGDENDSLYEYMRKILGSEEEVWIGINDMANEGTWVDMSGSSISFKNWETEITTQPDGGKQENCAALSGIANGKWFDKKCRNELPFICQFVIV</sequence>
<gene>
    <name evidence="6" type="primary">LOC115460157</name>
</gene>
<dbReference type="AlphaFoldDB" id="A0A6P7X5L5"/>
<dbReference type="InterPro" id="IPR018378">
    <property type="entry name" value="C-type_lectin_CS"/>
</dbReference>
<dbReference type="GO" id="GO:0030282">
    <property type="term" value="P:bone mineralization"/>
    <property type="evidence" value="ECO:0007669"/>
    <property type="project" value="TreeGrafter"/>
</dbReference>
<evidence type="ECO:0000313" key="6">
    <source>
        <dbReference type="RefSeq" id="XP_030045855.1"/>
    </source>
</evidence>
<dbReference type="Proteomes" id="UP000515156">
    <property type="component" value="Chromosome 1"/>
</dbReference>
<dbReference type="PANTHER" id="PTHR22799">
    <property type="entry name" value="TETRANECTIN-RELATED"/>
    <property type="match status" value="1"/>
</dbReference>
<dbReference type="InterPro" id="IPR001304">
    <property type="entry name" value="C-type_lectin-like"/>
</dbReference>
<dbReference type="PANTHER" id="PTHR22799:SF3">
    <property type="entry name" value="TETRANECTIN"/>
    <property type="match status" value="1"/>
</dbReference>
<evidence type="ECO:0000256" key="2">
    <source>
        <dbReference type="ARBA" id="ARBA00023157"/>
    </source>
</evidence>
<evidence type="ECO:0000313" key="5">
    <source>
        <dbReference type="Proteomes" id="UP000515156"/>
    </source>
</evidence>
<dbReference type="SUPFAM" id="SSF57944">
    <property type="entry name" value="Triple coiled coil domain of C-type lectins"/>
    <property type="match status" value="1"/>
</dbReference>
<feature type="domain" description="C-type lectin" evidence="4">
    <location>
        <begin position="77"/>
        <end position="198"/>
    </location>
</feature>
<feature type="chain" id="PRO_5028431063" evidence="3">
    <location>
        <begin position="22"/>
        <end position="202"/>
    </location>
</feature>
<dbReference type="PROSITE" id="PS50041">
    <property type="entry name" value="C_TYPE_LECTIN_2"/>
    <property type="match status" value="1"/>
</dbReference>
<evidence type="ECO:0000259" key="4">
    <source>
        <dbReference type="PROSITE" id="PS50041"/>
    </source>
</evidence>
<name>A0A6P7X5L5_9AMPH</name>
<dbReference type="CDD" id="cd03596">
    <property type="entry name" value="CLECT_tetranectin_like"/>
    <property type="match status" value="1"/>
</dbReference>
<organism evidence="5 6">
    <name type="scientific">Microcaecilia unicolor</name>
    <dbReference type="NCBI Taxonomy" id="1415580"/>
    <lineage>
        <taxon>Eukaryota</taxon>
        <taxon>Metazoa</taxon>
        <taxon>Chordata</taxon>
        <taxon>Craniata</taxon>
        <taxon>Vertebrata</taxon>
        <taxon>Euteleostomi</taxon>
        <taxon>Amphibia</taxon>
        <taxon>Gymnophiona</taxon>
        <taxon>Siphonopidae</taxon>
        <taxon>Microcaecilia</taxon>
    </lineage>
</organism>
<dbReference type="FunFam" id="3.10.100.10:FF:000010">
    <property type="entry name" value="C-type lectin domain family 3 member A"/>
    <property type="match status" value="1"/>
</dbReference>
<dbReference type="KEGG" id="muo:115460157"/>
<dbReference type="InterPro" id="IPR051663">
    <property type="entry name" value="CLec_Tetranectin-domain"/>
</dbReference>
<protein>
    <submittedName>
        <fullName evidence="6">Tetranectin-like</fullName>
    </submittedName>
</protein>
<dbReference type="RefSeq" id="XP_030045855.1">
    <property type="nucleotide sequence ID" value="XM_030189995.1"/>
</dbReference>
<evidence type="ECO:0000256" key="1">
    <source>
        <dbReference type="ARBA" id="ARBA00022734"/>
    </source>
</evidence>
<dbReference type="PROSITE" id="PS00615">
    <property type="entry name" value="C_TYPE_LECTIN_1"/>
    <property type="match status" value="1"/>
</dbReference>
<dbReference type="Gene3D" id="3.10.100.10">
    <property type="entry name" value="Mannose-Binding Protein A, subunit A"/>
    <property type="match status" value="1"/>
</dbReference>
<proteinExistence type="predicted"/>
<dbReference type="InParanoid" id="A0A6P7X5L5"/>
<accession>A0A6P7X5L5</accession>
<keyword evidence="5" id="KW-1185">Reference proteome</keyword>
<evidence type="ECO:0000256" key="3">
    <source>
        <dbReference type="SAM" id="SignalP"/>
    </source>
</evidence>
<dbReference type="InterPro" id="IPR016186">
    <property type="entry name" value="C-type_lectin-like/link_sf"/>
</dbReference>
<dbReference type="FunCoup" id="A0A6P7X5L5">
    <property type="interactions" value="105"/>
</dbReference>
<keyword evidence="1" id="KW-0430">Lectin</keyword>
<dbReference type="GeneID" id="115460157"/>
<keyword evidence="3" id="KW-0732">Signal</keyword>
<dbReference type="Pfam" id="PF00059">
    <property type="entry name" value="Lectin_C"/>
    <property type="match status" value="1"/>
</dbReference>
<keyword evidence="2" id="KW-1015">Disulfide bond</keyword>
<dbReference type="PRINTS" id="PR01504">
    <property type="entry name" value="PNCREATITSAP"/>
</dbReference>
<dbReference type="SUPFAM" id="SSF56436">
    <property type="entry name" value="C-type lectin-like"/>
    <property type="match status" value="1"/>
</dbReference>
<feature type="signal peptide" evidence="3">
    <location>
        <begin position="1"/>
        <end position="21"/>
    </location>
</feature>
<dbReference type="GO" id="GO:0030246">
    <property type="term" value="F:carbohydrate binding"/>
    <property type="evidence" value="ECO:0007669"/>
    <property type="project" value="UniProtKB-KW"/>
</dbReference>
<dbReference type="GO" id="GO:0005615">
    <property type="term" value="C:extracellular space"/>
    <property type="evidence" value="ECO:0007669"/>
    <property type="project" value="TreeGrafter"/>
</dbReference>
<reference evidence="6" key="1">
    <citation type="submission" date="2025-08" db="UniProtKB">
        <authorList>
            <consortium name="RefSeq"/>
        </authorList>
    </citation>
    <scope>IDENTIFICATION</scope>
</reference>
<dbReference type="InterPro" id="IPR016187">
    <property type="entry name" value="CTDL_fold"/>
</dbReference>